<evidence type="ECO:0000256" key="1">
    <source>
        <dbReference type="SAM" id="Phobius"/>
    </source>
</evidence>
<dbReference type="KEGG" id="lcic:INQ41_12625"/>
<evidence type="ECO:0000313" key="2">
    <source>
        <dbReference type="EMBL" id="QOW19434.1"/>
    </source>
</evidence>
<proteinExistence type="predicted"/>
<evidence type="ECO:0000313" key="3">
    <source>
        <dbReference type="Proteomes" id="UP000594059"/>
    </source>
</evidence>
<reference evidence="2 3" key="1">
    <citation type="submission" date="2020-10" db="EMBL/GenBank/DDBJ databases">
        <title>complete genome sequencing of Lysobacter sp. H21R20.</title>
        <authorList>
            <person name="Bae J.-W."/>
            <person name="Lee S.-Y."/>
        </authorList>
    </citation>
    <scope>NUCLEOTIDE SEQUENCE [LARGE SCALE GENOMIC DNA]</scope>
    <source>
        <strain evidence="2 3">H21R20</strain>
    </source>
</reference>
<sequence>MVIGRSWWVLVLFGVIAVGFGIISLVSPAATAVAMVWAFGVMAVAEGVISLFALISGNSRISRVWLALYSLSSLAFGVLAVLNPLQMASVLLLLLAAWLLVAGVFRIALAIRIRKHIRGEWLIALSGLLVIALAVLFVAYPLAGLATIAIWIGLGALLYGALQIWVGLKLRRFATRL</sequence>
<organism evidence="2 3">
    <name type="scientific">Novilysobacter ciconiae</name>
    <dbReference type="NCBI Taxonomy" id="2781022"/>
    <lineage>
        <taxon>Bacteria</taxon>
        <taxon>Pseudomonadati</taxon>
        <taxon>Pseudomonadota</taxon>
        <taxon>Gammaproteobacteria</taxon>
        <taxon>Lysobacterales</taxon>
        <taxon>Lysobacteraceae</taxon>
        <taxon>Novilysobacter</taxon>
    </lineage>
</organism>
<dbReference type="InterPro" id="IPR052712">
    <property type="entry name" value="Acid_resist_chaperone_HdeD"/>
</dbReference>
<protein>
    <submittedName>
        <fullName evidence="2">DUF308 domain-containing protein</fullName>
    </submittedName>
</protein>
<feature type="transmembrane region" description="Helical" evidence="1">
    <location>
        <begin position="32"/>
        <end position="55"/>
    </location>
</feature>
<keyword evidence="1" id="KW-0812">Transmembrane</keyword>
<gene>
    <name evidence="2" type="ORF">INQ41_12625</name>
</gene>
<feature type="transmembrane region" description="Helical" evidence="1">
    <location>
        <begin position="121"/>
        <end position="142"/>
    </location>
</feature>
<dbReference type="Proteomes" id="UP000594059">
    <property type="component" value="Chromosome"/>
</dbReference>
<name>A0A7S6UFT8_9GAMM</name>
<feature type="transmembrane region" description="Helical" evidence="1">
    <location>
        <begin position="88"/>
        <end position="109"/>
    </location>
</feature>
<feature type="transmembrane region" description="Helical" evidence="1">
    <location>
        <begin position="64"/>
        <end position="82"/>
    </location>
</feature>
<feature type="transmembrane region" description="Helical" evidence="1">
    <location>
        <begin position="7"/>
        <end position="26"/>
    </location>
</feature>
<keyword evidence="1" id="KW-1133">Transmembrane helix</keyword>
<keyword evidence="1" id="KW-0472">Membrane</keyword>
<dbReference type="Pfam" id="PF03729">
    <property type="entry name" value="DUF308"/>
    <property type="match status" value="1"/>
</dbReference>
<dbReference type="InterPro" id="IPR005325">
    <property type="entry name" value="DUF308_memb"/>
</dbReference>
<accession>A0A7S6UFT8</accession>
<dbReference type="EMBL" id="CP063656">
    <property type="protein sequence ID" value="QOW19434.1"/>
    <property type="molecule type" value="Genomic_DNA"/>
</dbReference>
<dbReference type="AlphaFoldDB" id="A0A7S6UFT8"/>
<keyword evidence="3" id="KW-1185">Reference proteome</keyword>
<dbReference type="PANTHER" id="PTHR34989:SF1">
    <property type="entry name" value="PROTEIN HDED"/>
    <property type="match status" value="1"/>
</dbReference>
<dbReference type="GO" id="GO:0005886">
    <property type="term" value="C:plasma membrane"/>
    <property type="evidence" value="ECO:0007669"/>
    <property type="project" value="TreeGrafter"/>
</dbReference>
<dbReference type="RefSeq" id="WP_193984981.1">
    <property type="nucleotide sequence ID" value="NZ_CP063656.1"/>
</dbReference>
<dbReference type="PANTHER" id="PTHR34989">
    <property type="entry name" value="PROTEIN HDED"/>
    <property type="match status" value="1"/>
</dbReference>
<feature type="transmembrane region" description="Helical" evidence="1">
    <location>
        <begin position="148"/>
        <end position="168"/>
    </location>
</feature>